<protein>
    <submittedName>
        <fullName evidence="1">Gliding motility-associated C-terminal domain-containing protein</fullName>
    </submittedName>
</protein>
<evidence type="ECO:0000313" key="1">
    <source>
        <dbReference type="EMBL" id="MEA5258493.1"/>
    </source>
</evidence>
<name>A0ABU5QN53_9BACT</name>
<accession>A0ABU5QN53</accession>
<keyword evidence="2" id="KW-1185">Reference proteome</keyword>
<evidence type="ECO:0000313" key="2">
    <source>
        <dbReference type="Proteomes" id="UP001304671"/>
    </source>
</evidence>
<dbReference type="EMBL" id="JAYFUL010000017">
    <property type="protein sequence ID" value="MEA5258493.1"/>
    <property type="molecule type" value="Genomic_DNA"/>
</dbReference>
<dbReference type="Pfam" id="PF13585">
    <property type="entry name" value="CHU_C"/>
    <property type="match status" value="1"/>
</dbReference>
<reference evidence="1 2" key="1">
    <citation type="submission" date="2023-12" db="EMBL/GenBank/DDBJ databases">
        <title>Novel species of the genus Arcicella isolated from rivers.</title>
        <authorList>
            <person name="Lu H."/>
        </authorList>
    </citation>
    <scope>NUCLEOTIDE SEQUENCE [LARGE SCALE GENOMIC DNA]</scope>
    <source>
        <strain evidence="1 2">LMG 21963</strain>
    </source>
</reference>
<dbReference type="InterPro" id="IPR026341">
    <property type="entry name" value="T9SS_type_B"/>
</dbReference>
<dbReference type="RefSeq" id="WP_323249628.1">
    <property type="nucleotide sequence ID" value="NZ_JAYFUL010000017.1"/>
</dbReference>
<comment type="caution">
    <text evidence="1">The sequence shown here is derived from an EMBL/GenBank/DDBJ whole genome shotgun (WGS) entry which is preliminary data.</text>
</comment>
<dbReference type="Proteomes" id="UP001304671">
    <property type="component" value="Unassembled WGS sequence"/>
</dbReference>
<sequence>MHLYFDNAVRSATAQDNGIKVGIFRKRDNFLMRTLTLFTADLAGRPFVYSNAACATNQGLNITDITFSENINLNPDEYNDAQGYYLTYDRCCRNAANNISNPANTGMLFYLEFPALKINGVDFVNSSPEFTTPNGEYICKGKPFRFDNSATDADGDQLRYSFVTPYRGFSVGGNNINNPIGSSSIPLINWNSGYSATNAIPAESPGMKIDNQGIMTLTATELGLFVYSVMVEEIRNGVVIGVSRRDFQLKVIDCFDAPAKPDIFKDLSPIKTHTVTIDFCDYGFVEIATEINTRYNYQWQKNNVNLVNENRYKIRINEPGKYTVIIGYNTGCSESTTSDETIVSQVAGEQFVINPDEKKACLDEIPIKLSIQKQNGSAFSPSDYSYQWTRNGFDIPNNNSHILEATLSGDYLGRMKQIGGVCEYEPSSKVTIYALPDALITNTISKKVICDTDTIPLVANLGYNLKYDWFKDDVSIKKSADNTLTVLKSGIYKVLVTDDNGCKKMSDTLKLTVNPLTPIKFDTIYPFCGTTNLKVNLLNYVSPYDATKAKFIGRGVNGTTFEPLIYGYAPITYQYTNGFGCVSKLNRITFVDLIPKVLLGNDQIIFKGDTITLKSITSGGFDNNLIYEWSPTNGLNNPSIASPIASPSITTEYVLKVKSSTSSCTNSDNILVKVKAKIIVPTGFTPNQDNVNDVWELEGIEEYPNAEVKIYNRWGNEIFSTLSYRSNPFNGRIDNVSLPAATYYYVIKADADIRPITGYLTIVR</sequence>
<dbReference type="NCBIfam" id="TIGR04131">
    <property type="entry name" value="Bac_Flav_CTERM"/>
    <property type="match status" value="1"/>
</dbReference>
<organism evidence="1 2">
    <name type="scientific">Arcicella aquatica</name>
    <dbReference type="NCBI Taxonomy" id="217141"/>
    <lineage>
        <taxon>Bacteria</taxon>
        <taxon>Pseudomonadati</taxon>
        <taxon>Bacteroidota</taxon>
        <taxon>Cytophagia</taxon>
        <taxon>Cytophagales</taxon>
        <taxon>Flectobacillaceae</taxon>
        <taxon>Arcicella</taxon>
    </lineage>
</organism>
<gene>
    <name evidence="1" type="ORF">VB264_11925</name>
</gene>
<proteinExistence type="predicted"/>